<evidence type="ECO:0000313" key="1">
    <source>
        <dbReference type="EMBL" id="PAK90822.1"/>
    </source>
</evidence>
<organism evidence="1 2">
    <name type="scientific">Brevibacterium casei</name>
    <dbReference type="NCBI Taxonomy" id="33889"/>
    <lineage>
        <taxon>Bacteria</taxon>
        <taxon>Bacillati</taxon>
        <taxon>Actinomycetota</taxon>
        <taxon>Actinomycetes</taxon>
        <taxon>Micrococcales</taxon>
        <taxon>Brevibacteriaceae</taxon>
        <taxon>Brevibacterium</taxon>
    </lineage>
</organism>
<dbReference type="EMBL" id="NCWY01000288">
    <property type="protein sequence ID" value="PAK90822.1"/>
    <property type="molecule type" value="Genomic_DNA"/>
</dbReference>
<comment type="caution">
    <text evidence="1">The sequence shown here is derived from an EMBL/GenBank/DDBJ whole genome shotgun (WGS) entry which is preliminary data.</text>
</comment>
<sequence length="70" mass="7726">LSQAQGGGGGGRMMNFGKSKAKMYDSSKRRVRFSDVAGADEEKQELVEIVDFLKDNKKFKQMGSRIPKGV</sequence>
<dbReference type="Gene3D" id="3.40.50.300">
    <property type="entry name" value="P-loop containing nucleotide triphosphate hydrolases"/>
    <property type="match status" value="1"/>
</dbReference>
<dbReference type="PANTHER" id="PTHR23076:SF113">
    <property type="entry name" value="ATP-DEPENDENT ZINC METALLOPROTEASE FTSH 1, CHLOROPLASTIC-RELATED"/>
    <property type="match status" value="1"/>
</dbReference>
<protein>
    <submittedName>
        <fullName evidence="1">Uncharacterized protein</fullName>
    </submittedName>
</protein>
<dbReference type="AlphaFoldDB" id="A0A269YZ44"/>
<dbReference type="GO" id="GO:0004176">
    <property type="term" value="F:ATP-dependent peptidase activity"/>
    <property type="evidence" value="ECO:0007669"/>
    <property type="project" value="TreeGrafter"/>
</dbReference>
<evidence type="ECO:0000313" key="2">
    <source>
        <dbReference type="Proteomes" id="UP000216867"/>
    </source>
</evidence>
<gene>
    <name evidence="1" type="ORF">B8X04_18245</name>
</gene>
<dbReference type="GO" id="GO:0006508">
    <property type="term" value="P:proteolysis"/>
    <property type="evidence" value="ECO:0007669"/>
    <property type="project" value="TreeGrafter"/>
</dbReference>
<feature type="non-terminal residue" evidence="1">
    <location>
        <position position="1"/>
    </location>
</feature>
<proteinExistence type="predicted"/>
<reference evidence="1 2" key="1">
    <citation type="submission" date="2017-04" db="EMBL/GenBank/DDBJ databases">
        <title>Kefir bacterial isolates.</title>
        <authorList>
            <person name="Kim Y."/>
            <person name="Blasche S."/>
            <person name="Patil K.R."/>
        </authorList>
    </citation>
    <scope>NUCLEOTIDE SEQUENCE [LARGE SCALE GENOMIC DNA]</scope>
    <source>
        <strain evidence="1 2">OG2</strain>
    </source>
</reference>
<dbReference type="PANTHER" id="PTHR23076">
    <property type="entry name" value="METALLOPROTEASE M41 FTSH"/>
    <property type="match status" value="1"/>
</dbReference>
<dbReference type="InterPro" id="IPR027417">
    <property type="entry name" value="P-loop_NTPase"/>
</dbReference>
<accession>A0A269YZ44</accession>
<dbReference type="Proteomes" id="UP000216867">
    <property type="component" value="Unassembled WGS sequence"/>
</dbReference>
<feature type="non-terminal residue" evidence="1">
    <location>
        <position position="70"/>
    </location>
</feature>
<name>A0A269YZ44_9MICO</name>